<proteinExistence type="predicted"/>
<reference evidence="2 3" key="1">
    <citation type="journal article" date="2016" name="Mol. Biol. Evol.">
        <title>Genome-Wide Survey of Gut Fungi (Harpellales) Reveals the First Horizontally Transferred Ubiquitin Gene from a Mosquito Host.</title>
        <authorList>
            <person name="Wang Y."/>
            <person name="White M.M."/>
            <person name="Kvist S."/>
            <person name="Moncalvo J.M."/>
        </authorList>
    </citation>
    <scope>NUCLEOTIDE SEQUENCE [LARGE SCALE GENOMIC DNA]</scope>
    <source>
        <strain evidence="2 3">ALG-7-W6</strain>
    </source>
</reference>
<dbReference type="OrthoDB" id="5545695at2759"/>
<sequence length="164" mass="18737">MNVKVDSVTQLFEEVNRVLGGGVLERPSVYEAHITVITPPEFDFVLKQSNVTINEINLAASRRNIQGFKFGVACIGRGRAINLEEGRKKVLDTYYIVVSDEDSSFYELRKEIHELYIRKGGDRSRFDPKAFWPHITLGFTERDLHIQDGVFKGINSCIKSLRVF</sequence>
<organism evidence="2 3">
    <name type="scientific">Smittium mucronatum</name>
    <dbReference type="NCBI Taxonomy" id="133383"/>
    <lineage>
        <taxon>Eukaryota</taxon>
        <taxon>Fungi</taxon>
        <taxon>Fungi incertae sedis</taxon>
        <taxon>Zoopagomycota</taxon>
        <taxon>Kickxellomycotina</taxon>
        <taxon>Harpellomycetes</taxon>
        <taxon>Harpellales</taxon>
        <taxon>Legeriomycetaceae</taxon>
        <taxon>Smittium</taxon>
    </lineage>
</organism>
<evidence type="ECO:0000313" key="3">
    <source>
        <dbReference type="Proteomes" id="UP000187455"/>
    </source>
</evidence>
<dbReference type="Proteomes" id="UP000187455">
    <property type="component" value="Unassembled WGS sequence"/>
</dbReference>
<dbReference type="InterPro" id="IPR054498">
    <property type="entry name" value="2H-SAK"/>
</dbReference>
<dbReference type="EMBL" id="LSSL01001484">
    <property type="protein sequence ID" value="OLY82497.1"/>
    <property type="molecule type" value="Genomic_DNA"/>
</dbReference>
<feature type="domain" description="Swiss Army Knife 2H phosphoesterase" evidence="1">
    <location>
        <begin position="23"/>
        <end position="145"/>
    </location>
</feature>
<dbReference type="AlphaFoldDB" id="A0A1R0H055"/>
<keyword evidence="3" id="KW-1185">Reference proteome</keyword>
<comment type="caution">
    <text evidence="2">The sequence shown here is derived from an EMBL/GenBank/DDBJ whole genome shotgun (WGS) entry which is preliminary data.</text>
</comment>
<name>A0A1R0H055_9FUNG</name>
<protein>
    <recommendedName>
        <fullName evidence="1">Swiss Army Knife 2H phosphoesterase domain-containing protein</fullName>
    </recommendedName>
</protein>
<accession>A0A1R0H055</accession>
<dbReference type="Pfam" id="PF22547">
    <property type="entry name" value="2H-SAK"/>
    <property type="match status" value="1"/>
</dbReference>
<gene>
    <name evidence="2" type="ORF">AYI68_g3383</name>
</gene>
<evidence type="ECO:0000313" key="2">
    <source>
        <dbReference type="EMBL" id="OLY82497.1"/>
    </source>
</evidence>
<evidence type="ECO:0000259" key="1">
    <source>
        <dbReference type="Pfam" id="PF22547"/>
    </source>
</evidence>